<dbReference type="AlphaFoldDB" id="A0A0R3W2V3"/>
<dbReference type="GO" id="GO:0007166">
    <property type="term" value="P:cell surface receptor signaling pathway"/>
    <property type="evidence" value="ECO:0007669"/>
    <property type="project" value="InterPro"/>
</dbReference>
<dbReference type="CDD" id="cd13952">
    <property type="entry name" value="7tm_classB"/>
    <property type="match status" value="1"/>
</dbReference>
<dbReference type="Gene3D" id="1.20.1070.10">
    <property type="entry name" value="Rhodopsin 7-helix transmembrane proteins"/>
    <property type="match status" value="1"/>
</dbReference>
<dbReference type="PANTHER" id="PTHR45902">
    <property type="entry name" value="LATROPHILIN RECEPTOR-LIKE PROTEIN A"/>
    <property type="match status" value="1"/>
</dbReference>
<feature type="transmembrane region" description="Helical" evidence="6">
    <location>
        <begin position="305"/>
        <end position="327"/>
    </location>
</feature>
<evidence type="ECO:0000313" key="9">
    <source>
        <dbReference type="EMBL" id="VDK33028.1"/>
    </source>
</evidence>
<dbReference type="PROSITE" id="PS50261">
    <property type="entry name" value="G_PROTEIN_RECEP_F2_4"/>
    <property type="match status" value="1"/>
</dbReference>
<name>A0A0R3W2V3_TAEAS</name>
<keyword evidence="4 6" id="KW-0472">Membrane</keyword>
<dbReference type="STRING" id="60517.A0A0R3W2V3"/>
<evidence type="ECO:0000313" key="11">
    <source>
        <dbReference type="WBParaSite" id="TASK_0000419101-mRNA-1"/>
    </source>
</evidence>
<dbReference type="OrthoDB" id="6134459at2759"/>
<dbReference type="InterPro" id="IPR017981">
    <property type="entry name" value="GPCR_2-like_7TM"/>
</dbReference>
<keyword evidence="7" id="KW-0732">Signal</keyword>
<evidence type="ECO:0000256" key="3">
    <source>
        <dbReference type="ARBA" id="ARBA00022989"/>
    </source>
</evidence>
<dbReference type="GO" id="GO:0016020">
    <property type="term" value="C:membrane"/>
    <property type="evidence" value="ECO:0007669"/>
    <property type="project" value="UniProtKB-SubCell"/>
</dbReference>
<feature type="transmembrane region" description="Helical" evidence="6">
    <location>
        <begin position="528"/>
        <end position="549"/>
    </location>
</feature>
<evidence type="ECO:0000256" key="1">
    <source>
        <dbReference type="ARBA" id="ARBA00004141"/>
    </source>
</evidence>
<dbReference type="InterPro" id="IPR053231">
    <property type="entry name" value="GPCR_LN-TM7"/>
</dbReference>
<reference evidence="11" key="1">
    <citation type="submission" date="2017-02" db="UniProtKB">
        <authorList>
            <consortium name="WormBaseParasite"/>
        </authorList>
    </citation>
    <scope>IDENTIFICATION</scope>
</reference>
<dbReference type="PANTHER" id="PTHR45902:SF4">
    <property type="entry name" value="G-PROTEIN COUPLED RECEPTORS FAMILY 2 PROFILE 2 DOMAIN-CONTAINING PROTEIN"/>
    <property type="match status" value="1"/>
</dbReference>
<feature type="transmembrane region" description="Helical" evidence="6">
    <location>
        <begin position="395"/>
        <end position="416"/>
    </location>
</feature>
<evidence type="ECO:0000256" key="7">
    <source>
        <dbReference type="SAM" id="SignalP"/>
    </source>
</evidence>
<feature type="transmembrane region" description="Helical" evidence="6">
    <location>
        <begin position="561"/>
        <end position="580"/>
    </location>
</feature>
<keyword evidence="10" id="KW-1185">Reference proteome</keyword>
<evidence type="ECO:0000256" key="5">
    <source>
        <dbReference type="SAM" id="MobiDB-lite"/>
    </source>
</evidence>
<feature type="domain" description="G-protein coupled receptors family 2 profile 2" evidence="8">
    <location>
        <begin position="235"/>
        <end position="581"/>
    </location>
</feature>
<evidence type="ECO:0000256" key="2">
    <source>
        <dbReference type="ARBA" id="ARBA00022692"/>
    </source>
</evidence>
<feature type="transmembrane region" description="Helical" evidence="6">
    <location>
        <begin position="271"/>
        <end position="293"/>
    </location>
</feature>
<accession>A0A0R3W2V3</accession>
<dbReference type="Proteomes" id="UP000282613">
    <property type="component" value="Unassembled WGS sequence"/>
</dbReference>
<keyword evidence="2 6" id="KW-0812">Transmembrane</keyword>
<feature type="chain" id="PRO_5043132538" evidence="7">
    <location>
        <begin position="19"/>
        <end position="639"/>
    </location>
</feature>
<keyword evidence="3 6" id="KW-1133">Transmembrane helix</keyword>
<evidence type="ECO:0000313" key="10">
    <source>
        <dbReference type="Proteomes" id="UP000282613"/>
    </source>
</evidence>
<evidence type="ECO:0000256" key="6">
    <source>
        <dbReference type="SAM" id="Phobius"/>
    </source>
</evidence>
<evidence type="ECO:0000256" key="4">
    <source>
        <dbReference type="ARBA" id="ARBA00023136"/>
    </source>
</evidence>
<comment type="subcellular location">
    <subcellularLocation>
        <location evidence="1">Membrane</location>
        <topology evidence="1">Multi-pass membrane protein</topology>
    </subcellularLocation>
</comment>
<protein>
    <submittedName>
        <fullName evidence="11">G_PROTEIN_RECEP_F2_4 domain-containing protein</fullName>
    </submittedName>
</protein>
<dbReference type="InterPro" id="IPR000832">
    <property type="entry name" value="GPCR_2_secretin-like"/>
</dbReference>
<evidence type="ECO:0000259" key="8">
    <source>
        <dbReference type="PROSITE" id="PS50261"/>
    </source>
</evidence>
<dbReference type="WBParaSite" id="TASK_0000419101-mRNA-1">
    <property type="protein sequence ID" value="TASK_0000419101-mRNA-1"/>
    <property type="gene ID" value="TASK_0000419101"/>
</dbReference>
<feature type="transmembrane region" description="Helical" evidence="6">
    <location>
        <begin position="237"/>
        <end position="259"/>
    </location>
</feature>
<organism evidence="11">
    <name type="scientific">Taenia asiatica</name>
    <name type="common">Asian tapeworm</name>
    <dbReference type="NCBI Taxonomy" id="60517"/>
    <lineage>
        <taxon>Eukaryota</taxon>
        <taxon>Metazoa</taxon>
        <taxon>Spiralia</taxon>
        <taxon>Lophotrochozoa</taxon>
        <taxon>Platyhelminthes</taxon>
        <taxon>Cestoda</taxon>
        <taxon>Eucestoda</taxon>
        <taxon>Cyclophyllidea</taxon>
        <taxon>Taeniidae</taxon>
        <taxon>Taenia</taxon>
    </lineage>
</organism>
<feature type="compositionally biased region" description="Polar residues" evidence="5">
    <location>
        <begin position="603"/>
        <end position="617"/>
    </location>
</feature>
<feature type="transmembrane region" description="Helical" evidence="6">
    <location>
        <begin position="474"/>
        <end position="498"/>
    </location>
</feature>
<proteinExistence type="predicted"/>
<dbReference type="EMBL" id="UYRS01018333">
    <property type="protein sequence ID" value="VDK33028.1"/>
    <property type="molecule type" value="Genomic_DNA"/>
</dbReference>
<sequence length="639" mass="69940">MLTVVTHIALLLLPQVCGETIASGKLAGSIGFGLFHSRGNTSTGEAETNAPADPMLQCIGVMRGLLLTAGVHLEPRVMAIGRCPPETPSTLMTLCSTDIPVFPPGVGSVSELQNQLLSKLETGNRQNLGVHLNLAIRKVSPVIDSDSGDIYANIYCAQCHNISSSKRIKRLPKRIFCARQKDITKCFVQADLPENVSFCDPGTLIPRSFFTWDSIFTLPDEDESNAEKPLGKSLFELIQWICCSFSMVALLIAIYIFASSARLRRPLPGKMMIALCCTLLGSLVAFVLASGVMDFLKAPLRPMCIVFACVLQFLLLASFVWMAIFAVELFRTFGLTRVFQGVFMCYCCRAVKDRKTKAMVKLRSLCVSKQTTLTKWQTGMMLRARGSEPNSNRRFKYQVIVASILPLCFTIPTLIINEYVHLRLKPLNDTSANGNWSLSSQEAELGSTLHRLNPGFCPANDPNYAWFKGHHLGLLVWFLIPAGVTICFNLFALIIVCIQICRLKRETGLSPSTASPQPDAHMKPSKSIVAVCIKLAVILGASWFIQLLAGLCPQMEVLRQLAGLVNSAQGGIIAVSMLASSKARRVMAQKLPAKCREALGVSEPTSRSTQEMTTSARSRPRLTDQINSQTTSLLQSVGS</sequence>
<gene>
    <name evidence="9" type="ORF">TASK_LOCUS4192</name>
</gene>
<dbReference type="GO" id="GO:0004930">
    <property type="term" value="F:G protein-coupled receptor activity"/>
    <property type="evidence" value="ECO:0007669"/>
    <property type="project" value="InterPro"/>
</dbReference>
<feature type="signal peptide" evidence="7">
    <location>
        <begin position="1"/>
        <end position="18"/>
    </location>
</feature>
<dbReference type="Pfam" id="PF00002">
    <property type="entry name" value="7tm_2"/>
    <property type="match status" value="1"/>
</dbReference>
<reference evidence="9 10" key="2">
    <citation type="submission" date="2018-11" db="EMBL/GenBank/DDBJ databases">
        <authorList>
            <consortium name="Pathogen Informatics"/>
        </authorList>
    </citation>
    <scope>NUCLEOTIDE SEQUENCE [LARGE SCALE GENOMIC DNA]</scope>
</reference>
<feature type="region of interest" description="Disordered" evidence="5">
    <location>
        <begin position="599"/>
        <end position="623"/>
    </location>
</feature>